<evidence type="ECO:0000256" key="2">
    <source>
        <dbReference type="SAM" id="SignalP"/>
    </source>
</evidence>
<dbReference type="STRING" id="745368.SAMN02745178_02631"/>
<name>A0A1T4Y2M2_9FIRM</name>
<gene>
    <name evidence="3" type="ORF">SAMN02745178_02631</name>
</gene>
<evidence type="ECO:0008006" key="5">
    <source>
        <dbReference type="Google" id="ProtNLM"/>
    </source>
</evidence>
<organism evidence="3 4">
    <name type="scientific">Gemmiger formicilis</name>
    <dbReference type="NCBI Taxonomy" id="745368"/>
    <lineage>
        <taxon>Bacteria</taxon>
        <taxon>Bacillati</taxon>
        <taxon>Bacillota</taxon>
        <taxon>Clostridia</taxon>
        <taxon>Eubacteriales</taxon>
        <taxon>Gemmiger</taxon>
    </lineage>
</organism>
<evidence type="ECO:0000313" key="4">
    <source>
        <dbReference type="Proteomes" id="UP000190286"/>
    </source>
</evidence>
<protein>
    <recommendedName>
        <fullName evidence="5">Lipoprotein</fullName>
    </recommendedName>
</protein>
<dbReference type="OrthoDB" id="1835411at2"/>
<feature type="region of interest" description="Disordered" evidence="1">
    <location>
        <begin position="27"/>
        <end position="49"/>
    </location>
</feature>
<dbReference type="Proteomes" id="UP000190286">
    <property type="component" value="Unassembled WGS sequence"/>
</dbReference>
<feature type="chain" id="PRO_5039311105" description="Lipoprotein" evidence="2">
    <location>
        <begin position="22"/>
        <end position="449"/>
    </location>
</feature>
<accession>A0A1T4Y2M2</accession>
<keyword evidence="2" id="KW-0732">Signal</keyword>
<reference evidence="3 4" key="1">
    <citation type="submission" date="2017-02" db="EMBL/GenBank/DDBJ databases">
        <authorList>
            <person name="Peterson S.W."/>
        </authorList>
    </citation>
    <scope>NUCLEOTIDE SEQUENCE [LARGE SCALE GENOMIC DNA]</scope>
    <source>
        <strain evidence="3 4">ATCC 27749</strain>
    </source>
</reference>
<dbReference type="PROSITE" id="PS51257">
    <property type="entry name" value="PROKAR_LIPOPROTEIN"/>
    <property type="match status" value="1"/>
</dbReference>
<evidence type="ECO:0000313" key="3">
    <source>
        <dbReference type="EMBL" id="SKA95535.1"/>
    </source>
</evidence>
<sequence length="449" mass="48910">MKHTTRLTACLLALALTACTAAPQNMPAGTTTETATPPAQTAEPTTETPAVQDTLTPIYTTWGAAVGRDAVYSAMNIDDAGQYFATTIDFSTGEQRILCKKLGCSHADESCPAYMTAIRNGCVPKAMLLPVGDHLYWLVDGRHNESDSAYLDVSNLDGSDRRRVAEGDDLPDLTNAFIWYTDGTALYIFVRSYDEYSAFRLDEGGAACFFTRSIPDGEDYFALGCWQDKIVLQHSAGYQQQPLNPAGEAATDEELRAWLAADEQARNEQTKNICLLDTAGNMTDTDMTWGGSEGNVQLVHNGAAYLLNESGLVTKFDLTAGTAQTRQLDLQGVLYGVVEGARLDGWIPVTVRDDSEGLLNPETGVYTPLPTTWLKDQTVERSPFIVAASDTMLLVKYGEIYYTTNDIGTDGAPYSFTTCRGEYGIISVKDYLAGSQDWVQVTLQGRDLV</sequence>
<dbReference type="RefSeq" id="WP_078785443.1">
    <property type="nucleotide sequence ID" value="NZ_FUYF01000027.1"/>
</dbReference>
<dbReference type="EMBL" id="FUYF01000027">
    <property type="protein sequence ID" value="SKA95535.1"/>
    <property type="molecule type" value="Genomic_DNA"/>
</dbReference>
<proteinExistence type="predicted"/>
<evidence type="ECO:0000256" key="1">
    <source>
        <dbReference type="SAM" id="MobiDB-lite"/>
    </source>
</evidence>
<dbReference type="GeneID" id="93339062"/>
<dbReference type="AlphaFoldDB" id="A0A1T4Y2M2"/>
<keyword evidence="4" id="KW-1185">Reference proteome</keyword>
<feature type="signal peptide" evidence="2">
    <location>
        <begin position="1"/>
        <end position="21"/>
    </location>
</feature>